<gene>
    <name evidence="2" type="ORF">C5689_07945</name>
</gene>
<dbReference type="Gene3D" id="3.40.50.1110">
    <property type="entry name" value="SGNH hydrolase"/>
    <property type="match status" value="1"/>
</dbReference>
<name>A0A2U1SS71_METSR</name>
<keyword evidence="1" id="KW-0812">Transmembrane</keyword>
<reference evidence="2 3" key="1">
    <citation type="journal article" date="2018" name="Appl. Microbiol. Biotechnol.">
        <title>Co-cultivation of the strictly anaerobic methanogen Methanosarcina barkeri with aerobic methanotrophs in an oxygen-limited membrane bioreactor.</title>
        <authorList>
            <person name="In 't Zandt M.H."/>
            <person name="van den Bosch T.J.M."/>
            <person name="Rijkers R."/>
            <person name="van Kessel M.A.H.J."/>
            <person name="Jetten M.S.M."/>
            <person name="Welte C.U."/>
        </authorList>
    </citation>
    <scope>NUCLEOTIDE SEQUENCE [LARGE SCALE GENOMIC DNA]</scope>
    <source>
        <strain evidence="2 3">DSM 17706</strain>
    </source>
</reference>
<accession>A0A2U1SS71</accession>
<evidence type="ECO:0000256" key="1">
    <source>
        <dbReference type="SAM" id="Phobius"/>
    </source>
</evidence>
<dbReference type="OrthoDB" id="8438768at2"/>
<dbReference type="SUPFAM" id="SSF52266">
    <property type="entry name" value="SGNH hydrolase"/>
    <property type="match status" value="1"/>
</dbReference>
<sequence length="387" mass="43893">MAVSAGNARALRLARVILVNVALAIALLAATEFILHRLYNWTNPFLDHGENALRSRDPVFTHTLRPNFDGYDVWGPVTPRIFTNSLGFKDGATRSVPAISDRKRIVFIGDSFTEGVGLPYEQTFVGRFAQAFPEFDVLNAGVSSYAPSVYYEKLKFYLDKGLKFDEAIVYIDISDIQDESISYRYDQNGALEIGVFTPNPEQCLPSAYQLLTRSPPGWLEKRSFVAEFVSNLIFVKKANAANAGASLRELMQPGRVYSRDWSRAVWTFDDQASCYGEAGVAGGVRKALRQMDRLHALLSAQGVALSVGVYPWPHQLLYDVENSRQAQIWRDWCAGKCRRFFDHFPAFFQYKDTHSDYVRDLFFWADVHFNDRGNSLLADDLVAQYRR</sequence>
<evidence type="ECO:0008006" key="4">
    <source>
        <dbReference type="Google" id="ProtNLM"/>
    </source>
</evidence>
<dbReference type="RefSeq" id="WP_108916741.1">
    <property type="nucleotide sequence ID" value="NZ_BGJY01000008.1"/>
</dbReference>
<organism evidence="2 3">
    <name type="scientific">Methylosinus sporium</name>
    <dbReference type="NCBI Taxonomy" id="428"/>
    <lineage>
        <taxon>Bacteria</taxon>
        <taxon>Pseudomonadati</taxon>
        <taxon>Pseudomonadota</taxon>
        <taxon>Alphaproteobacteria</taxon>
        <taxon>Hyphomicrobiales</taxon>
        <taxon>Methylocystaceae</taxon>
        <taxon>Methylosinus</taxon>
    </lineage>
</organism>
<feature type="transmembrane region" description="Helical" evidence="1">
    <location>
        <begin position="12"/>
        <end position="35"/>
    </location>
</feature>
<dbReference type="Proteomes" id="UP000245137">
    <property type="component" value="Unassembled WGS sequence"/>
</dbReference>
<keyword evidence="1" id="KW-0472">Membrane</keyword>
<dbReference type="AlphaFoldDB" id="A0A2U1SS71"/>
<comment type="caution">
    <text evidence="2">The sequence shown here is derived from an EMBL/GenBank/DDBJ whole genome shotgun (WGS) entry which is preliminary data.</text>
</comment>
<dbReference type="GO" id="GO:0016788">
    <property type="term" value="F:hydrolase activity, acting on ester bonds"/>
    <property type="evidence" value="ECO:0007669"/>
    <property type="project" value="UniProtKB-ARBA"/>
</dbReference>
<evidence type="ECO:0000313" key="2">
    <source>
        <dbReference type="EMBL" id="PWB94445.1"/>
    </source>
</evidence>
<dbReference type="InterPro" id="IPR036514">
    <property type="entry name" value="SGNH_hydro_sf"/>
</dbReference>
<evidence type="ECO:0000313" key="3">
    <source>
        <dbReference type="Proteomes" id="UP000245137"/>
    </source>
</evidence>
<dbReference type="EMBL" id="PUIV01000008">
    <property type="protein sequence ID" value="PWB94445.1"/>
    <property type="molecule type" value="Genomic_DNA"/>
</dbReference>
<keyword evidence="3" id="KW-1185">Reference proteome</keyword>
<protein>
    <recommendedName>
        <fullName evidence="4">SGNH/GDSL hydrolase family protein</fullName>
    </recommendedName>
</protein>
<keyword evidence="1" id="KW-1133">Transmembrane helix</keyword>
<proteinExistence type="predicted"/>